<sequence>MRCETLREALSARLDGEDELVEPVVLDRHLETCAECRAWYARAQDLRRLMTVRSAPEVPDLTEVILDRIPAPSGERWGARIALGLVAIAQLTLSMAQLLGVATGMGDAMAGHLAHESTAWNAAVGVGLLWAAVRPKTAAGQLPLLTGFVVVLTGFSIADLAGQLVTVERLVSHVFVLAGLALLFVVVRQHRRNGGRPGAGDALTPGSDLRGGADLPDPATETPPKHGRWQRPASRRHVA</sequence>
<feature type="transmembrane region" description="Helical" evidence="2">
    <location>
        <begin position="145"/>
        <end position="164"/>
    </location>
</feature>
<dbReference type="AlphaFoldDB" id="A0A5N0UVW0"/>
<feature type="domain" description="Putative zinc-finger" evidence="3">
    <location>
        <begin position="3"/>
        <end position="37"/>
    </location>
</feature>
<keyword evidence="2" id="KW-0812">Transmembrane</keyword>
<dbReference type="OrthoDB" id="5197868at2"/>
<comment type="caution">
    <text evidence="4">The sequence shown here is derived from an EMBL/GenBank/DDBJ whole genome shotgun (WGS) entry which is preliminary data.</text>
</comment>
<dbReference type="InterPro" id="IPR027383">
    <property type="entry name" value="Znf_put"/>
</dbReference>
<protein>
    <recommendedName>
        <fullName evidence="3">Putative zinc-finger domain-containing protein</fullName>
    </recommendedName>
</protein>
<feature type="region of interest" description="Disordered" evidence="1">
    <location>
        <begin position="192"/>
        <end position="239"/>
    </location>
</feature>
<evidence type="ECO:0000313" key="5">
    <source>
        <dbReference type="Proteomes" id="UP000319769"/>
    </source>
</evidence>
<dbReference type="Pfam" id="PF13490">
    <property type="entry name" value="zf-HC2"/>
    <property type="match status" value="1"/>
</dbReference>
<evidence type="ECO:0000313" key="4">
    <source>
        <dbReference type="EMBL" id="KAA9154665.1"/>
    </source>
</evidence>
<dbReference type="RefSeq" id="WP_144749458.1">
    <property type="nucleotide sequence ID" value="NZ_VMNW02000063.1"/>
</dbReference>
<keyword evidence="2" id="KW-0472">Membrane</keyword>
<name>A0A5N0UVW0_9PSEU</name>
<evidence type="ECO:0000256" key="2">
    <source>
        <dbReference type="SAM" id="Phobius"/>
    </source>
</evidence>
<reference evidence="4" key="1">
    <citation type="submission" date="2019-09" db="EMBL/GenBank/DDBJ databases">
        <authorList>
            <person name="Teo W.F.A."/>
            <person name="Duangmal K."/>
        </authorList>
    </citation>
    <scope>NUCLEOTIDE SEQUENCE [LARGE SCALE GENOMIC DNA]</scope>
    <source>
        <strain evidence="4">K81G1</strain>
    </source>
</reference>
<dbReference type="EMBL" id="VMNW02000063">
    <property type="protein sequence ID" value="KAA9154665.1"/>
    <property type="molecule type" value="Genomic_DNA"/>
</dbReference>
<feature type="transmembrane region" description="Helical" evidence="2">
    <location>
        <begin position="81"/>
        <end position="105"/>
    </location>
</feature>
<evidence type="ECO:0000259" key="3">
    <source>
        <dbReference type="Pfam" id="PF13490"/>
    </source>
</evidence>
<gene>
    <name evidence="4" type="ORF">FPZ12_031285</name>
</gene>
<feature type="transmembrane region" description="Helical" evidence="2">
    <location>
        <begin position="170"/>
        <end position="187"/>
    </location>
</feature>
<feature type="compositionally biased region" description="Basic residues" evidence="1">
    <location>
        <begin position="225"/>
        <end position="239"/>
    </location>
</feature>
<dbReference type="Proteomes" id="UP000319769">
    <property type="component" value="Unassembled WGS sequence"/>
</dbReference>
<accession>A0A5N0UVW0</accession>
<evidence type="ECO:0000256" key="1">
    <source>
        <dbReference type="SAM" id="MobiDB-lite"/>
    </source>
</evidence>
<proteinExistence type="predicted"/>
<keyword evidence="2" id="KW-1133">Transmembrane helix</keyword>
<feature type="transmembrane region" description="Helical" evidence="2">
    <location>
        <begin position="117"/>
        <end position="133"/>
    </location>
</feature>
<keyword evidence="5" id="KW-1185">Reference proteome</keyword>
<organism evidence="4 5">
    <name type="scientific">Amycolatopsis acidicola</name>
    <dbReference type="NCBI Taxonomy" id="2596893"/>
    <lineage>
        <taxon>Bacteria</taxon>
        <taxon>Bacillati</taxon>
        <taxon>Actinomycetota</taxon>
        <taxon>Actinomycetes</taxon>
        <taxon>Pseudonocardiales</taxon>
        <taxon>Pseudonocardiaceae</taxon>
        <taxon>Amycolatopsis</taxon>
    </lineage>
</organism>